<dbReference type="AlphaFoldDB" id="V6S6I4"/>
<sequence>MKPSSKTKSEFTLANLFGKHFSEGEYTSDDTLHFLVDLVRYFRPEKPKESTVSIEKLLLFLTENPQQKSVLIEYLKTLLSERKFSRMLSDAGILRDSDFIYEVKKRLFDKVLPYQPEKDTLEYVLNQVFYLDSDTIWINKIPHEELLRLFEMLQFSDIYTSVKEFSVLSELINAMELISQRMSGRAMETDVIKMVPEYDAFESPFVAMEKEFLQMEDRIRNQTDHLITSDDLRYKQFLILHRQCEEYVDKAFSNSSKFGISLKVNQSLLRIRQQLYRLKILIPLLVVNKEEDKINNSIQLALKVIKYNCYKNNVGQLINESTQLLSYEITQHTAKTGEHYITESSKEYFKMFYAAMGAGAVVGVLCIIKVLLGKIETSDFGHAFLYSLNYAVGFVAIFLLGFTLATKQPAMTAATITKALETGMKKQNKNGEKHSSFAQLFARLFRSQFIAFVGNVIVAFPVSLLGIWLIDYALGYNIAEAKWNKLLTDISPIASPAIFHASIAGVFLFLSGIISGSVSNRNKHHQLFYRIQEHPLLKKSFGVKKTKQLAQWFEDHWAGVVSNTWFGVFMGSTASIGIFLGLDLDVRHITFVSGNLALGLYGAHFKVDNWTLFWGIFGIGVIGFMNFIVSFSLSLGLAFRSRNIPFSEVHFLNKAIWTYFKKRPTAFFFPVKNNISD</sequence>
<keyword evidence="2 5" id="KW-0812">Transmembrane</keyword>
<dbReference type="Gene3D" id="1.20.1080.10">
    <property type="entry name" value="Glycerol uptake facilitator protein"/>
    <property type="match status" value="1"/>
</dbReference>
<feature type="transmembrane region" description="Helical" evidence="5">
    <location>
        <begin position="384"/>
        <end position="405"/>
    </location>
</feature>
<keyword evidence="7" id="KW-1185">Reference proteome</keyword>
<dbReference type="PIRSF" id="PIRSF015380">
    <property type="entry name" value="Site-sp_rcmb"/>
    <property type="match status" value="1"/>
</dbReference>
<dbReference type="EMBL" id="VLKQ01000004">
    <property type="protein sequence ID" value="TWI13094.1"/>
    <property type="molecule type" value="Genomic_DNA"/>
</dbReference>
<feature type="transmembrane region" description="Helical" evidence="5">
    <location>
        <begin position="449"/>
        <end position="470"/>
    </location>
</feature>
<keyword evidence="3 5" id="KW-1133">Transmembrane helix</keyword>
<dbReference type="GO" id="GO:0016020">
    <property type="term" value="C:membrane"/>
    <property type="evidence" value="ECO:0007669"/>
    <property type="project" value="UniProtKB-SubCell"/>
</dbReference>
<organism evidence="6 7">
    <name type="scientific">Flavobacterium cauense R2A-7</name>
    <dbReference type="NCBI Taxonomy" id="1341154"/>
    <lineage>
        <taxon>Bacteria</taxon>
        <taxon>Pseudomonadati</taxon>
        <taxon>Bacteroidota</taxon>
        <taxon>Flavobacteriia</taxon>
        <taxon>Flavobacteriales</taxon>
        <taxon>Flavobacteriaceae</taxon>
        <taxon>Flavobacterium</taxon>
    </lineage>
</organism>
<feature type="transmembrane region" description="Helical" evidence="5">
    <location>
        <begin position="351"/>
        <end position="372"/>
    </location>
</feature>
<evidence type="ECO:0000313" key="7">
    <source>
        <dbReference type="Proteomes" id="UP000319848"/>
    </source>
</evidence>
<evidence type="ECO:0000256" key="2">
    <source>
        <dbReference type="ARBA" id="ARBA00022692"/>
    </source>
</evidence>
<dbReference type="InterPro" id="IPR011385">
    <property type="entry name" value="Site-sp_rcmbase"/>
</dbReference>
<comment type="caution">
    <text evidence="6">The sequence shown here is derived from an EMBL/GenBank/DDBJ whole genome shotgun (WGS) entry which is preliminary data.</text>
</comment>
<feature type="transmembrane region" description="Helical" evidence="5">
    <location>
        <begin position="490"/>
        <end position="514"/>
    </location>
</feature>
<keyword evidence="4 5" id="KW-0472">Membrane</keyword>
<protein>
    <submittedName>
        <fullName evidence="6">Site-specific recombinase</fullName>
    </submittedName>
</protein>
<reference evidence="6 7" key="1">
    <citation type="journal article" date="2015" name="Stand. Genomic Sci.">
        <title>Genomic Encyclopedia of Bacterial and Archaeal Type Strains, Phase III: the genomes of soil and plant-associated and newly described type strains.</title>
        <authorList>
            <person name="Whitman W.B."/>
            <person name="Woyke T."/>
            <person name="Klenk H.P."/>
            <person name="Zhou Y."/>
            <person name="Lilburn T.G."/>
            <person name="Beck B.J."/>
            <person name="De Vos P."/>
            <person name="Vandamme P."/>
            <person name="Eisen J.A."/>
            <person name="Garrity G."/>
            <person name="Hugenholtz P."/>
            <person name="Kyrpides N.C."/>
        </authorList>
    </citation>
    <scope>NUCLEOTIDE SEQUENCE [LARGE SCALE GENOMIC DNA]</scope>
    <source>
        <strain evidence="6 7">CGMCC 1.7270</strain>
    </source>
</reference>
<feature type="transmembrane region" description="Helical" evidence="5">
    <location>
        <begin position="557"/>
        <end position="582"/>
    </location>
</feature>
<evidence type="ECO:0000256" key="3">
    <source>
        <dbReference type="ARBA" id="ARBA00022989"/>
    </source>
</evidence>
<proteinExistence type="predicted"/>
<gene>
    <name evidence="6" type="ORF">IP98_01075</name>
</gene>
<comment type="subcellular location">
    <subcellularLocation>
        <location evidence="1">Membrane</location>
        <topology evidence="1">Multi-pass membrane protein</topology>
    </subcellularLocation>
</comment>
<evidence type="ECO:0000256" key="1">
    <source>
        <dbReference type="ARBA" id="ARBA00004141"/>
    </source>
</evidence>
<dbReference type="OrthoDB" id="5688397at2"/>
<accession>V6S6I4</accession>
<dbReference type="InterPro" id="IPR023271">
    <property type="entry name" value="Aquaporin-like"/>
</dbReference>
<evidence type="ECO:0000256" key="4">
    <source>
        <dbReference type="ARBA" id="ARBA00023136"/>
    </source>
</evidence>
<evidence type="ECO:0000313" key="6">
    <source>
        <dbReference type="EMBL" id="TWI13094.1"/>
    </source>
</evidence>
<name>V6S6I4_9FLAO</name>
<dbReference type="STRING" id="1341154.FCR2A7T_03360"/>
<dbReference type="Proteomes" id="UP000319848">
    <property type="component" value="Unassembled WGS sequence"/>
</dbReference>
<dbReference type="Pfam" id="PF10136">
    <property type="entry name" value="SpecificRecomb"/>
    <property type="match status" value="1"/>
</dbReference>
<dbReference type="RefSeq" id="WP_023569525.1">
    <property type="nucleotide sequence ID" value="NZ_AVBI01000001.1"/>
</dbReference>
<feature type="transmembrane region" description="Helical" evidence="5">
    <location>
        <begin position="612"/>
        <end position="639"/>
    </location>
</feature>
<evidence type="ECO:0000256" key="5">
    <source>
        <dbReference type="SAM" id="Phobius"/>
    </source>
</evidence>